<accession>X1BZQ1</accession>
<gene>
    <name evidence="1" type="ORF">S01H4_51667</name>
</gene>
<dbReference type="AlphaFoldDB" id="X1BZQ1"/>
<organism evidence="1">
    <name type="scientific">marine sediment metagenome</name>
    <dbReference type="NCBI Taxonomy" id="412755"/>
    <lineage>
        <taxon>unclassified sequences</taxon>
        <taxon>metagenomes</taxon>
        <taxon>ecological metagenomes</taxon>
    </lineage>
</organism>
<name>X1BZQ1_9ZZZZ</name>
<protein>
    <submittedName>
        <fullName evidence="1">Uncharacterized protein</fullName>
    </submittedName>
</protein>
<dbReference type="Gene3D" id="2.120.10.30">
    <property type="entry name" value="TolB, C-terminal domain"/>
    <property type="match status" value="1"/>
</dbReference>
<dbReference type="EMBL" id="BART01029446">
    <property type="protein sequence ID" value="GAH01331.1"/>
    <property type="molecule type" value="Genomic_DNA"/>
</dbReference>
<sequence>MGQFFARTLIALLFFVAAVAITLYVRYGGGEPYPDLSGTPIFDESTLEVAVTSPEPIGNLAVSANGRVFYTIHPESRPSGAKLLEWVDGAP</sequence>
<evidence type="ECO:0000313" key="1">
    <source>
        <dbReference type="EMBL" id="GAH01331.1"/>
    </source>
</evidence>
<reference evidence="1" key="1">
    <citation type="journal article" date="2014" name="Front. Microbiol.">
        <title>High frequency of phylogenetically diverse reductive dehalogenase-homologous genes in deep subseafloor sedimentary metagenomes.</title>
        <authorList>
            <person name="Kawai M."/>
            <person name="Futagami T."/>
            <person name="Toyoda A."/>
            <person name="Takaki Y."/>
            <person name="Nishi S."/>
            <person name="Hori S."/>
            <person name="Arai W."/>
            <person name="Tsubouchi T."/>
            <person name="Morono Y."/>
            <person name="Uchiyama I."/>
            <person name="Ito T."/>
            <person name="Fujiyama A."/>
            <person name="Inagaki F."/>
            <person name="Takami H."/>
        </authorList>
    </citation>
    <scope>NUCLEOTIDE SEQUENCE</scope>
    <source>
        <strain evidence="1">Expedition CK06-06</strain>
    </source>
</reference>
<dbReference type="InterPro" id="IPR011042">
    <property type="entry name" value="6-blade_b-propeller_TolB-like"/>
</dbReference>
<comment type="caution">
    <text evidence="1">The sequence shown here is derived from an EMBL/GenBank/DDBJ whole genome shotgun (WGS) entry which is preliminary data.</text>
</comment>
<proteinExistence type="predicted"/>
<feature type="non-terminal residue" evidence="1">
    <location>
        <position position="91"/>
    </location>
</feature>